<evidence type="ECO:0000313" key="13">
    <source>
        <dbReference type="Proteomes" id="UP000068137"/>
    </source>
</evidence>
<dbReference type="EMBL" id="CP012390">
    <property type="protein sequence ID" value="ALE18470.1"/>
    <property type="molecule type" value="Genomic_DNA"/>
</dbReference>
<evidence type="ECO:0000256" key="5">
    <source>
        <dbReference type="ARBA" id="ARBA00023270"/>
    </source>
</evidence>
<dbReference type="NCBIfam" id="NF003215">
    <property type="entry name" value="PRK04180.1"/>
    <property type="match status" value="1"/>
</dbReference>
<evidence type="ECO:0000256" key="9">
    <source>
        <dbReference type="PROSITE-ProRule" id="PRU00481"/>
    </source>
</evidence>
<feature type="binding site" evidence="8">
    <location>
        <begin position="238"/>
        <end position="239"/>
    </location>
    <ligand>
        <name>D-ribose 5-phosphate</name>
        <dbReference type="ChEBI" id="CHEBI:78346"/>
    </ligand>
</feature>
<comment type="pathway">
    <text evidence="1 8">Cofactor biosynthesis; pyridoxal 5'-phosphate biosynthesis.</text>
</comment>
<dbReference type="GeneID" id="84894127"/>
<dbReference type="SUPFAM" id="SSF51366">
    <property type="entry name" value="Ribulose-phoshate binding barrel"/>
    <property type="match status" value="1"/>
</dbReference>
<feature type="binding site" evidence="8">
    <location>
        <position position="168"/>
    </location>
    <ligand>
        <name>D-glyceraldehyde 3-phosphate</name>
        <dbReference type="ChEBI" id="CHEBI:59776"/>
    </ligand>
</feature>
<dbReference type="GO" id="GO:0036381">
    <property type="term" value="F:pyridoxal 5'-phosphate synthase (glutamine hydrolysing) activity"/>
    <property type="evidence" value="ECO:0007669"/>
    <property type="project" value="UniProtKB-UniRule"/>
</dbReference>
<feature type="binding site" evidence="8">
    <location>
        <position position="217"/>
    </location>
    <ligand>
        <name>D-ribose 5-phosphate</name>
        <dbReference type="ChEBI" id="CHEBI:78346"/>
    </ligand>
</feature>
<dbReference type="EMBL" id="LR584267">
    <property type="protein sequence ID" value="VHN99628.1"/>
    <property type="molecule type" value="Genomic_DNA"/>
</dbReference>
<dbReference type="Pfam" id="PF01680">
    <property type="entry name" value="SOR_SNZ"/>
    <property type="match status" value="1"/>
</dbReference>
<dbReference type="Proteomes" id="UP000068137">
    <property type="component" value="Chromosome"/>
</dbReference>
<dbReference type="PATRIC" id="fig|1528099.3.peg.119"/>
<evidence type="ECO:0000313" key="12">
    <source>
        <dbReference type="EMBL" id="VHN99628.1"/>
    </source>
</evidence>
<keyword evidence="14" id="KW-1185">Reference proteome</keyword>
<reference evidence="11 13" key="1">
    <citation type="journal article" date="2015" name="Genome Announc.">
        <title>Complete Genome Sequences for Two Strains of a Novel Fastidious, Partially Acid-Fast, Gram-Positive Corynebacterineae Bacterium, Derived from Human Clinical Samples.</title>
        <authorList>
            <person name="Nicholson A.C."/>
            <person name="Bell M."/>
            <person name="Humrighouse B.W."/>
            <person name="McQuiston J.R."/>
        </authorList>
    </citation>
    <scope>NUCLEOTIDE SEQUENCE [LARGE SCALE GENOMIC DNA]</scope>
    <source>
        <strain evidence="11 13">X1698</strain>
    </source>
</reference>
<dbReference type="NCBIfam" id="TIGR00343">
    <property type="entry name" value="pyridoxal 5'-phosphate synthase lyase subunit PdxS"/>
    <property type="match status" value="1"/>
</dbReference>
<dbReference type="EC" id="4.3.3.6" evidence="8"/>
<dbReference type="PANTHER" id="PTHR31829:SF0">
    <property type="entry name" value="PYRIDOXAL 5'-PHOSPHATE SYNTHASE SUBUNIT SNZ1-RELATED"/>
    <property type="match status" value="1"/>
</dbReference>
<dbReference type="InterPro" id="IPR033755">
    <property type="entry name" value="PdxS/SNZ_N"/>
</dbReference>
<dbReference type="GO" id="GO:0042823">
    <property type="term" value="P:pyridoxal phosphate biosynthetic process"/>
    <property type="evidence" value="ECO:0007669"/>
    <property type="project" value="UniProtKB-UniRule"/>
</dbReference>
<dbReference type="Gene3D" id="3.20.20.70">
    <property type="entry name" value="Aldolase class I"/>
    <property type="match status" value="1"/>
</dbReference>
<dbReference type="GO" id="GO:0006520">
    <property type="term" value="P:amino acid metabolic process"/>
    <property type="evidence" value="ECO:0007669"/>
    <property type="project" value="TreeGrafter"/>
</dbReference>
<comment type="similarity">
    <text evidence="2 8 9">Belongs to the PdxS/SNZ family.</text>
</comment>
<dbReference type="RefSeq" id="WP_053961355.1">
    <property type="nucleotide sequence ID" value="NZ_CAJPTR010000002.1"/>
</dbReference>
<comment type="function">
    <text evidence="8">Catalyzes the formation of pyridoxal 5'-phosphate from ribose 5-phosphate (RBP), glyceraldehyde 3-phosphate (G3P) and ammonia. The ammonia is provided by the PdxT subunit. Can also use ribulose 5-phosphate and dihydroxyacetone phosphate as substrates, resulting from enzyme-catalyzed isomerization of RBP and G3P, respectively.</text>
</comment>
<dbReference type="PANTHER" id="PTHR31829">
    <property type="entry name" value="PYRIDOXAL 5'-PHOSPHATE SYNTHASE SUBUNIT SNZ1-RELATED"/>
    <property type="match status" value="1"/>
</dbReference>
<keyword evidence="3 8" id="KW-0663">Pyridoxal phosphate</keyword>
<dbReference type="PROSITE" id="PS01235">
    <property type="entry name" value="PDXS_SNZ_1"/>
    <property type="match status" value="1"/>
</dbReference>
<dbReference type="InterPro" id="IPR001852">
    <property type="entry name" value="PdxS/SNZ"/>
</dbReference>
<keyword evidence="4 8" id="KW-0456">Lyase</keyword>
<comment type="catalytic activity">
    <reaction evidence="6 8">
        <text>aldehydo-D-ribose 5-phosphate + D-glyceraldehyde 3-phosphate + L-glutamine = pyridoxal 5'-phosphate + L-glutamate + phosphate + 3 H2O + H(+)</text>
        <dbReference type="Rhea" id="RHEA:31507"/>
        <dbReference type="ChEBI" id="CHEBI:15377"/>
        <dbReference type="ChEBI" id="CHEBI:15378"/>
        <dbReference type="ChEBI" id="CHEBI:29985"/>
        <dbReference type="ChEBI" id="CHEBI:43474"/>
        <dbReference type="ChEBI" id="CHEBI:58273"/>
        <dbReference type="ChEBI" id="CHEBI:58359"/>
        <dbReference type="ChEBI" id="CHEBI:59776"/>
        <dbReference type="ChEBI" id="CHEBI:597326"/>
        <dbReference type="EC" id="4.3.3.6"/>
    </reaction>
</comment>
<feature type="active site" description="Schiff-base intermediate with D-ribose 5-phosphate" evidence="8">
    <location>
        <position position="84"/>
    </location>
</feature>
<reference evidence="11" key="2">
    <citation type="journal article" date="2016" name="Int. J. Syst. Evol. Microbiol.">
        <title>Lawsonella clevelandensis gen. nov., sp. nov., a new member of the suborder Corynebacterineae isolated from human abscesses.</title>
        <authorList>
            <person name="Bell M.E."/>
            <person name="Bernard K.A."/>
            <person name="Harrington S.M."/>
            <person name="Patel N.B."/>
            <person name="Tucker T.A."/>
            <person name="Metcalfe M.G."/>
            <person name="McQuiston J.R."/>
        </authorList>
    </citation>
    <scope>NUCLEOTIDE SEQUENCE</scope>
    <source>
        <strain evidence="11">X1698</strain>
    </source>
</reference>
<evidence type="ECO:0000313" key="14">
    <source>
        <dbReference type="Proteomes" id="UP000324288"/>
    </source>
</evidence>
<protein>
    <recommendedName>
        <fullName evidence="8">Pyridoxal 5'-phosphate synthase subunit PdxS</fullName>
        <shortName evidence="8">PLP synthase subunit PdxS</shortName>
        <ecNumber evidence="8">4.3.3.6</ecNumber>
    </recommendedName>
    <alternativeName>
        <fullName evidence="8">Pdx1</fullName>
    </alternativeName>
</protein>
<dbReference type="Proteomes" id="UP000324288">
    <property type="component" value="Chromosome"/>
</dbReference>
<evidence type="ECO:0000256" key="2">
    <source>
        <dbReference type="ARBA" id="ARBA00007281"/>
    </source>
</evidence>
<feature type="binding site" evidence="8">
    <location>
        <position position="27"/>
    </location>
    <ligand>
        <name>D-ribose 5-phosphate</name>
        <dbReference type="ChEBI" id="CHEBI:78346"/>
    </ligand>
</feature>
<evidence type="ECO:0000256" key="7">
    <source>
        <dbReference type="ARBA" id="ARBA00061750"/>
    </source>
</evidence>
<organism evidence="11 13">
    <name type="scientific">Lawsonella clevelandensis</name>
    <dbReference type="NCBI Taxonomy" id="1528099"/>
    <lineage>
        <taxon>Bacteria</taxon>
        <taxon>Bacillati</taxon>
        <taxon>Actinomycetota</taxon>
        <taxon>Actinomycetes</taxon>
        <taxon>Mycobacteriales</taxon>
        <taxon>Lawsonellaceae</taxon>
        <taxon>Lawsonella</taxon>
    </lineage>
</organism>
<dbReference type="InterPro" id="IPR013785">
    <property type="entry name" value="Aldolase_TIM"/>
</dbReference>
<reference evidence="12 14" key="3">
    <citation type="submission" date="2019-04" db="EMBL/GenBank/DDBJ databases">
        <authorList>
            <person name="Seth-Smith MB H."/>
            <person name="Seth-Smith H."/>
        </authorList>
    </citation>
    <scope>NUCLEOTIDE SEQUENCE [LARGE SCALE GENOMIC DNA]</scope>
    <source>
        <strain evidence="12">USB-603019</strain>
    </source>
</reference>
<dbReference type="KEGG" id="cbq:AL705_00570"/>
<accession>A0A0M3TB90</accession>
<sequence length="297" mass="31511">MTNENQTGTYRVKSGMAEMVKGGVIMDVVNPEQARIAEDAGAVAVMALERVPADIRAQGGVARMSDPDMIEGIKEAVTIPVMAKARIGHFVEAQVLEAIGVDYIDESEVLTPADYSNHINKWNFTVPFVCGATNLGEALRRITEGAAMIRSKGEAGTGDVSNAVTHIRSINAGIRKLQAMDPDELYVAAKELQAPYELVKDVAEKGKLPVVLFTAGGIATPADAAMMMQLGADGVFVGSGIFKSGDPAKRAAAIVKATKMYDDPSVVADVSRNLGEAMVGINVDDLPVDHRLADRGW</sequence>
<dbReference type="PROSITE" id="PS51129">
    <property type="entry name" value="PDXS_SNZ_2"/>
    <property type="match status" value="1"/>
</dbReference>
<evidence type="ECO:0000256" key="1">
    <source>
        <dbReference type="ARBA" id="ARBA00004737"/>
    </source>
</evidence>
<dbReference type="GO" id="GO:0008615">
    <property type="term" value="P:pyridoxine biosynthetic process"/>
    <property type="evidence" value="ECO:0007669"/>
    <property type="project" value="TreeGrafter"/>
</dbReference>
<dbReference type="CDD" id="cd04727">
    <property type="entry name" value="pdxS"/>
    <property type="match status" value="1"/>
</dbReference>
<name>A0A0M3TB90_9ACTN</name>
<evidence type="ECO:0000259" key="10">
    <source>
        <dbReference type="Pfam" id="PF01680"/>
    </source>
</evidence>
<dbReference type="FunFam" id="3.20.20.70:FF:000001">
    <property type="entry name" value="Pyridoxine biosynthesis protein PDX1"/>
    <property type="match status" value="1"/>
</dbReference>
<evidence type="ECO:0000313" key="11">
    <source>
        <dbReference type="EMBL" id="ALE18470.1"/>
    </source>
</evidence>
<feature type="binding site" evidence="8">
    <location>
        <position position="156"/>
    </location>
    <ligand>
        <name>D-ribose 5-phosphate</name>
        <dbReference type="ChEBI" id="CHEBI:78346"/>
    </ligand>
</feature>
<evidence type="ECO:0000256" key="3">
    <source>
        <dbReference type="ARBA" id="ARBA00022898"/>
    </source>
</evidence>
<dbReference type="STRING" id="1528099.AL705_00570"/>
<dbReference type="PIRSF" id="PIRSF029271">
    <property type="entry name" value="Pdx1"/>
    <property type="match status" value="1"/>
</dbReference>
<dbReference type="UniPathway" id="UPA00245"/>
<comment type="subunit">
    <text evidence="7">Homohexamer and homododecamer. In the presence of PdxT, forms a dodecamer of heterodimers.</text>
</comment>
<dbReference type="InterPro" id="IPR011060">
    <property type="entry name" value="RibuloseP-bd_barrel"/>
</dbReference>
<keyword evidence="5 8" id="KW-0704">Schiff base</keyword>
<dbReference type="AlphaFoldDB" id="A0A0M3TB90"/>
<proteinExistence type="inferred from homology"/>
<evidence type="ECO:0000256" key="4">
    <source>
        <dbReference type="ARBA" id="ARBA00023239"/>
    </source>
</evidence>
<dbReference type="HAMAP" id="MF_01824">
    <property type="entry name" value="PdxS"/>
    <property type="match status" value="1"/>
</dbReference>
<feature type="domain" description="PdxS/SNZ N-terminal" evidence="10">
    <location>
        <begin position="10"/>
        <end position="215"/>
    </location>
</feature>
<evidence type="ECO:0000256" key="6">
    <source>
        <dbReference type="ARBA" id="ARBA00047992"/>
    </source>
</evidence>
<gene>
    <name evidence="8 12" type="primary">pdxS</name>
    <name evidence="11" type="ORF">AL705_00570</name>
    <name evidence="12" type="ORF">LC603019_00119</name>
</gene>
<evidence type="ECO:0000256" key="8">
    <source>
        <dbReference type="HAMAP-Rule" id="MF_01824"/>
    </source>
</evidence>